<keyword evidence="1" id="KW-0472">Membrane</keyword>
<dbReference type="Proteomes" id="UP000035170">
    <property type="component" value="Unassembled WGS sequence"/>
</dbReference>
<dbReference type="InterPro" id="IPR012902">
    <property type="entry name" value="N_methyl_site"/>
</dbReference>
<keyword evidence="1" id="KW-0812">Transmembrane</keyword>
<dbReference type="Pfam" id="PF16074">
    <property type="entry name" value="PilW"/>
    <property type="match status" value="1"/>
</dbReference>
<evidence type="ECO:0000313" key="3">
    <source>
        <dbReference type="Proteomes" id="UP000035170"/>
    </source>
</evidence>
<gene>
    <name evidence="2" type="ORF">VPARA_36780</name>
</gene>
<feature type="transmembrane region" description="Helical" evidence="1">
    <location>
        <begin position="28"/>
        <end position="50"/>
    </location>
</feature>
<evidence type="ECO:0000313" key="2">
    <source>
        <dbReference type="EMBL" id="KLN55326.1"/>
    </source>
</evidence>
<protein>
    <recommendedName>
        <fullName evidence="4">Pilus assembly protein PilW</fullName>
    </recommendedName>
</protein>
<dbReference type="AlphaFoldDB" id="A0A0H2LZS1"/>
<proteinExistence type="predicted"/>
<reference evidence="2 3" key="1">
    <citation type="submission" date="2015-03" db="EMBL/GenBank/DDBJ databases">
        <title>Genome sequence of Variovorax paradoxus TBEA6.</title>
        <authorList>
            <person name="Poehlein A."/>
            <person name="Schuldes J."/>
            <person name="Wuebbeler J.H."/>
            <person name="Hiessl S."/>
            <person name="Steinbuechel A."/>
            <person name="Daniel R."/>
        </authorList>
    </citation>
    <scope>NUCLEOTIDE SEQUENCE [LARGE SCALE GENOMIC DNA]</scope>
    <source>
        <strain evidence="2 3">TBEA6</strain>
    </source>
</reference>
<sequence>MSRGRFATVVQPPARLARASLRQRGLTLIELMVSITIMLIVVAALLALFLNVNNTQREMVRVNRQIESGRLSVFVLENEVSHAGFWENYMPEFDDLTVSTVPTKVPTGTAPDPCLAYSAANWTDDYKRSLLDMPVQAYEAVPASCTDLLPNHKTGTDVLVVRHAETCVAGMPNCEADTLGKLYFQSSFCGTQKPSEFDLSTAGFAAMLAKNCTAPAPKRKFISDIYYVRTYAEDEDDGIPTLARSRFDLSATGLAQQPPVPLIEGIEGFRVELGLDTLGKTGALVNYAQAINWADTANRSTPTNRGDGSPDGNFVHCSTASPCTADQLMNVAAVKLYVVARSLEISPGHNDTRTYNLGSGAIGPFNDHYKRHAFTTAIRMTNVTGRRETP</sequence>
<dbReference type="PATRIC" id="fig|34073.19.peg.3767"/>
<dbReference type="InterPro" id="IPR032092">
    <property type="entry name" value="PilW"/>
</dbReference>
<name>A0A0H2LZS1_VARPD</name>
<comment type="caution">
    <text evidence="2">The sequence shown here is derived from an EMBL/GenBank/DDBJ whole genome shotgun (WGS) entry which is preliminary data.</text>
</comment>
<dbReference type="EMBL" id="JZWI01000018">
    <property type="protein sequence ID" value="KLN55326.1"/>
    <property type="molecule type" value="Genomic_DNA"/>
</dbReference>
<dbReference type="RefSeq" id="WP_047785531.1">
    <property type="nucleotide sequence ID" value="NZ_JZWI01000018.1"/>
</dbReference>
<dbReference type="PROSITE" id="PS00409">
    <property type="entry name" value="PROKAR_NTER_METHYL"/>
    <property type="match status" value="1"/>
</dbReference>
<evidence type="ECO:0000256" key="1">
    <source>
        <dbReference type="SAM" id="Phobius"/>
    </source>
</evidence>
<accession>A0A0H2LZS1</accession>
<keyword evidence="3" id="KW-1185">Reference proteome</keyword>
<organism evidence="2 3">
    <name type="scientific">Variovorax paradoxus</name>
    <dbReference type="NCBI Taxonomy" id="34073"/>
    <lineage>
        <taxon>Bacteria</taxon>
        <taxon>Pseudomonadati</taxon>
        <taxon>Pseudomonadota</taxon>
        <taxon>Betaproteobacteria</taxon>
        <taxon>Burkholderiales</taxon>
        <taxon>Comamonadaceae</taxon>
        <taxon>Variovorax</taxon>
    </lineage>
</organism>
<dbReference type="Pfam" id="PF07963">
    <property type="entry name" value="N_methyl"/>
    <property type="match status" value="1"/>
</dbReference>
<evidence type="ECO:0008006" key="4">
    <source>
        <dbReference type="Google" id="ProtNLM"/>
    </source>
</evidence>
<dbReference type="NCBIfam" id="TIGR02532">
    <property type="entry name" value="IV_pilin_GFxxxE"/>
    <property type="match status" value="1"/>
</dbReference>
<dbReference type="GO" id="GO:0043683">
    <property type="term" value="P:type IV pilus assembly"/>
    <property type="evidence" value="ECO:0007669"/>
    <property type="project" value="InterPro"/>
</dbReference>
<keyword evidence="1" id="KW-1133">Transmembrane helix</keyword>